<dbReference type="CDD" id="cd00143">
    <property type="entry name" value="PP2Cc"/>
    <property type="match status" value="1"/>
</dbReference>
<dbReference type="PANTHER" id="PTHR13832:SF837">
    <property type="entry name" value="PROTEIN PHOSPHATASE 2C-LIKE DOMAIN-CONTAINING PROTEIN 1"/>
    <property type="match status" value="1"/>
</dbReference>
<reference evidence="4 5" key="1">
    <citation type="journal article" date="2016" name="Mol. Biol. Evol.">
        <title>Genome-Wide Survey of Gut Fungi (Harpellales) Reveals the First Horizontally Transferred Ubiquitin Gene from a Mosquito Host.</title>
        <authorList>
            <person name="Wang Y."/>
            <person name="White M.M."/>
            <person name="Kvist S."/>
            <person name="Moncalvo J.M."/>
        </authorList>
    </citation>
    <scope>NUCLEOTIDE SEQUENCE [LARGE SCALE GENOMIC DNA]</scope>
    <source>
        <strain evidence="4 5">ALG-7-W6</strain>
    </source>
</reference>
<gene>
    <name evidence="4" type="ORF">AYI68_g5750</name>
</gene>
<dbReference type="AlphaFoldDB" id="A0A1R0GTF2"/>
<dbReference type="EMBL" id="LSSL01003716">
    <property type="protein sequence ID" value="OLY80159.1"/>
    <property type="molecule type" value="Genomic_DNA"/>
</dbReference>
<dbReference type="STRING" id="133383.A0A1R0GTF2"/>
<accession>A0A1R0GTF2</accession>
<dbReference type="SMART" id="SM00332">
    <property type="entry name" value="PP2Cc"/>
    <property type="match status" value="1"/>
</dbReference>
<feature type="domain" description="PPM-type phosphatase" evidence="3">
    <location>
        <begin position="160"/>
        <end position="411"/>
    </location>
</feature>
<evidence type="ECO:0000256" key="1">
    <source>
        <dbReference type="ARBA" id="ARBA00006702"/>
    </source>
</evidence>
<dbReference type="PROSITE" id="PS51746">
    <property type="entry name" value="PPM_2"/>
    <property type="match status" value="1"/>
</dbReference>
<feature type="region of interest" description="Disordered" evidence="2">
    <location>
        <begin position="126"/>
        <end position="160"/>
    </location>
</feature>
<dbReference type="GO" id="GO:0004722">
    <property type="term" value="F:protein serine/threonine phosphatase activity"/>
    <property type="evidence" value="ECO:0007669"/>
    <property type="project" value="InterPro"/>
</dbReference>
<proteinExistence type="inferred from homology"/>
<dbReference type="OrthoDB" id="10264738at2759"/>
<dbReference type="PANTHER" id="PTHR13832">
    <property type="entry name" value="PROTEIN PHOSPHATASE 2C"/>
    <property type="match status" value="1"/>
</dbReference>
<dbReference type="Gene3D" id="3.60.40.10">
    <property type="entry name" value="PPM-type phosphatase domain"/>
    <property type="match status" value="1"/>
</dbReference>
<evidence type="ECO:0000313" key="5">
    <source>
        <dbReference type="Proteomes" id="UP000187455"/>
    </source>
</evidence>
<protein>
    <submittedName>
        <fullName evidence="4">Protein phosphatase 2C-like protein</fullName>
    </submittedName>
</protein>
<feature type="compositionally biased region" description="Basic and acidic residues" evidence="2">
    <location>
        <begin position="142"/>
        <end position="152"/>
    </location>
</feature>
<name>A0A1R0GTF2_9FUNG</name>
<evidence type="ECO:0000259" key="3">
    <source>
        <dbReference type="PROSITE" id="PS51746"/>
    </source>
</evidence>
<dbReference type="SUPFAM" id="SSF81606">
    <property type="entry name" value="PP2C-like"/>
    <property type="match status" value="1"/>
</dbReference>
<dbReference type="Proteomes" id="UP000187455">
    <property type="component" value="Unassembled WGS sequence"/>
</dbReference>
<dbReference type="InterPro" id="IPR036457">
    <property type="entry name" value="PPM-type-like_dom_sf"/>
</dbReference>
<dbReference type="InterPro" id="IPR001932">
    <property type="entry name" value="PPM-type_phosphatase-like_dom"/>
</dbReference>
<evidence type="ECO:0000256" key="2">
    <source>
        <dbReference type="SAM" id="MobiDB-lite"/>
    </source>
</evidence>
<dbReference type="Pfam" id="PF00481">
    <property type="entry name" value="PP2C"/>
    <property type="match status" value="1"/>
</dbReference>
<keyword evidence="5" id="KW-1185">Reference proteome</keyword>
<sequence length="412" mass="45264">MNENQIPVEARSGDESSKKEICCTNLNTGFSTMKISSEISSTMQTDEAGSFIDRDPPFQLSAGSIVELKENCSNPNSIKKSTDSSLSSNKRVAIQRSTIPPPINVNDAKLNAQKSLTQKLLFMSPSPSPPIIPEKFSNPDSELAKKEKDSESSKTSSVFSISVSSDRNRRYRRTMEDAHHFEQDFCGVHGQLFAAVFDGHSGKKAAEWCGKNFHKVFQKLLEQNPDSPVERVLNDTFVEVDYTLANTDIGRSGCTAVVVFIRPSISQDQMYDMYVANVGDARCIYIDGLDATRLTYDHKGSDQNEANRIISAGGYVFDDRVNGVLAVTRSLGDVSMKQFVIGNPYISHSIIHQDSGSVIIACDGLWDVCSDQKAAEIIGQSPDTQTASNSLLEYALDNLSTDNISVMVIYFA</sequence>
<dbReference type="InterPro" id="IPR015655">
    <property type="entry name" value="PP2C"/>
</dbReference>
<evidence type="ECO:0000313" key="4">
    <source>
        <dbReference type="EMBL" id="OLY80159.1"/>
    </source>
</evidence>
<comment type="caution">
    <text evidence="4">The sequence shown here is derived from an EMBL/GenBank/DDBJ whole genome shotgun (WGS) entry which is preliminary data.</text>
</comment>
<organism evidence="4 5">
    <name type="scientific">Smittium mucronatum</name>
    <dbReference type="NCBI Taxonomy" id="133383"/>
    <lineage>
        <taxon>Eukaryota</taxon>
        <taxon>Fungi</taxon>
        <taxon>Fungi incertae sedis</taxon>
        <taxon>Zoopagomycota</taxon>
        <taxon>Kickxellomycotina</taxon>
        <taxon>Harpellomycetes</taxon>
        <taxon>Harpellales</taxon>
        <taxon>Legeriomycetaceae</taxon>
        <taxon>Smittium</taxon>
    </lineage>
</organism>
<comment type="similarity">
    <text evidence="1">Belongs to the PP2C family.</text>
</comment>